<evidence type="ECO:0000313" key="7">
    <source>
        <dbReference type="EMBL" id="KAK9671305.1"/>
    </source>
</evidence>
<evidence type="ECO:0000256" key="3">
    <source>
        <dbReference type="ARBA" id="ARBA00023098"/>
    </source>
</evidence>
<feature type="domain" description="Thioester reductase (TE)" evidence="6">
    <location>
        <begin position="123"/>
        <end position="429"/>
    </location>
</feature>
<dbReference type="EC" id="1.2.1.84" evidence="4"/>
<accession>A0AAW1H615</accession>
<dbReference type="PANTHER" id="PTHR11011">
    <property type="entry name" value="MALE STERILITY PROTEIN 2-RELATED"/>
    <property type="match status" value="1"/>
</dbReference>
<dbReference type="CDD" id="cd05236">
    <property type="entry name" value="FAR-N_SDR_e"/>
    <property type="match status" value="1"/>
</dbReference>
<evidence type="ECO:0000259" key="6">
    <source>
        <dbReference type="Pfam" id="PF07993"/>
    </source>
</evidence>
<evidence type="ECO:0000256" key="1">
    <source>
        <dbReference type="ARBA" id="ARBA00005928"/>
    </source>
</evidence>
<dbReference type="InterPro" id="IPR013120">
    <property type="entry name" value="FAR_NAD-bd"/>
</dbReference>
<dbReference type="GO" id="GO:0010345">
    <property type="term" value="P:suberin biosynthetic process"/>
    <property type="evidence" value="ECO:0007669"/>
    <property type="project" value="TreeGrafter"/>
</dbReference>
<protein>
    <recommendedName>
        <fullName evidence="4">Fatty acyl-CoA reductase</fullName>
        <ecNumber evidence="4">1.2.1.84</ecNumber>
    </recommendedName>
</protein>
<gene>
    <name evidence="7" type="ORF">RND81_12G020700</name>
</gene>
<keyword evidence="3 4" id="KW-0443">Lipid metabolism</keyword>
<dbReference type="Pfam" id="PF03015">
    <property type="entry name" value="Sterile"/>
    <property type="match status" value="1"/>
</dbReference>
<dbReference type="AlphaFoldDB" id="A0AAW1H615"/>
<name>A0AAW1H615_SAPOF</name>
<comment type="similarity">
    <text evidence="1 4">Belongs to the fatty acyl-CoA reductase family.</text>
</comment>
<proteinExistence type="inferred from homology"/>
<dbReference type="Gene3D" id="3.40.50.720">
    <property type="entry name" value="NAD(P)-binding Rossmann-like Domain"/>
    <property type="match status" value="1"/>
</dbReference>
<reference evidence="7" key="1">
    <citation type="submission" date="2024-03" db="EMBL/GenBank/DDBJ databases">
        <title>WGS assembly of Saponaria officinalis var. Norfolk2.</title>
        <authorList>
            <person name="Jenkins J."/>
            <person name="Shu S."/>
            <person name="Grimwood J."/>
            <person name="Barry K."/>
            <person name="Goodstein D."/>
            <person name="Schmutz J."/>
            <person name="Leebens-Mack J."/>
            <person name="Osbourn A."/>
        </authorList>
    </citation>
    <scope>NUCLEOTIDE SEQUENCE [LARGE SCALE GENOMIC DNA]</scope>
    <source>
        <strain evidence="7">JIC</strain>
    </source>
</reference>
<dbReference type="PANTHER" id="PTHR11011:SF45">
    <property type="entry name" value="FATTY ACYL-COA REDUCTASE CG8306-RELATED"/>
    <property type="match status" value="1"/>
</dbReference>
<dbReference type="GO" id="GO:0080019">
    <property type="term" value="F:alcohol-forming very long-chain fatty acyl-CoA reductase activity"/>
    <property type="evidence" value="ECO:0007669"/>
    <property type="project" value="InterPro"/>
</dbReference>
<dbReference type="CDD" id="cd09071">
    <property type="entry name" value="FAR_C"/>
    <property type="match status" value="1"/>
</dbReference>
<comment type="catalytic activity">
    <reaction evidence="4">
        <text>a long-chain fatty acyl-CoA + 2 NADPH + 2 H(+) = a long-chain primary fatty alcohol + 2 NADP(+) + CoA</text>
        <dbReference type="Rhea" id="RHEA:52716"/>
        <dbReference type="ChEBI" id="CHEBI:15378"/>
        <dbReference type="ChEBI" id="CHEBI:57287"/>
        <dbReference type="ChEBI" id="CHEBI:57783"/>
        <dbReference type="ChEBI" id="CHEBI:58349"/>
        <dbReference type="ChEBI" id="CHEBI:77396"/>
        <dbReference type="ChEBI" id="CHEBI:83139"/>
        <dbReference type="EC" id="1.2.1.84"/>
    </reaction>
</comment>
<evidence type="ECO:0000256" key="2">
    <source>
        <dbReference type="ARBA" id="ARBA00022516"/>
    </source>
</evidence>
<dbReference type="InterPro" id="IPR036291">
    <property type="entry name" value="NAD(P)-bd_dom_sf"/>
</dbReference>
<evidence type="ECO:0000256" key="4">
    <source>
        <dbReference type="RuleBase" id="RU363097"/>
    </source>
</evidence>
<evidence type="ECO:0000313" key="8">
    <source>
        <dbReference type="Proteomes" id="UP001443914"/>
    </source>
</evidence>
<dbReference type="Proteomes" id="UP001443914">
    <property type="component" value="Unassembled WGS sequence"/>
</dbReference>
<keyword evidence="2 4" id="KW-0444">Lipid biosynthesis</keyword>
<feature type="domain" description="Fatty acyl-CoA reductase C-terminal" evidence="5">
    <location>
        <begin position="528"/>
        <end position="600"/>
    </location>
</feature>
<dbReference type="EMBL" id="JBDFQZ010000012">
    <property type="protein sequence ID" value="KAK9671305.1"/>
    <property type="molecule type" value="Genomic_DNA"/>
</dbReference>
<keyword evidence="4" id="KW-0521">NADP</keyword>
<evidence type="ECO:0000259" key="5">
    <source>
        <dbReference type="Pfam" id="PF03015"/>
    </source>
</evidence>
<comment type="function">
    <text evidence="4">Catalyzes the reduction of fatty acyl-CoA to fatty alcohols.</text>
</comment>
<organism evidence="7 8">
    <name type="scientific">Saponaria officinalis</name>
    <name type="common">Common soapwort</name>
    <name type="synonym">Lychnis saponaria</name>
    <dbReference type="NCBI Taxonomy" id="3572"/>
    <lineage>
        <taxon>Eukaryota</taxon>
        <taxon>Viridiplantae</taxon>
        <taxon>Streptophyta</taxon>
        <taxon>Embryophyta</taxon>
        <taxon>Tracheophyta</taxon>
        <taxon>Spermatophyta</taxon>
        <taxon>Magnoliopsida</taxon>
        <taxon>eudicotyledons</taxon>
        <taxon>Gunneridae</taxon>
        <taxon>Pentapetalae</taxon>
        <taxon>Caryophyllales</taxon>
        <taxon>Caryophyllaceae</taxon>
        <taxon>Caryophylleae</taxon>
        <taxon>Saponaria</taxon>
    </lineage>
</organism>
<dbReference type="GO" id="GO:0035336">
    <property type="term" value="P:long-chain fatty-acyl-CoA metabolic process"/>
    <property type="evidence" value="ECO:0007669"/>
    <property type="project" value="TreeGrafter"/>
</dbReference>
<dbReference type="InterPro" id="IPR033640">
    <property type="entry name" value="FAR_C"/>
</dbReference>
<dbReference type="Pfam" id="PF07993">
    <property type="entry name" value="NAD_binding_4"/>
    <property type="match status" value="1"/>
</dbReference>
<keyword evidence="4" id="KW-0560">Oxidoreductase</keyword>
<sequence>MGALVQNSLAVVPRGLTVQRCVSKSEKKGFVHCVSGRSNVTKTEKIASILSETSTLMNGAASNGSAIIKSSSGLVMTPNGKTSSIELVTKDVVTTYNGSPCSLVHGQDGIGIVKFLRGKCFFVTGATGFLAKVLIEKLLRTEPEISKIYVLIKAKTREAAMKRLQTEVINTEIFKSLRQIHGAAYEAFMISKLIPVAGNICESNLGIDELSMNMIAEDVDVIVNSAANTNFHERYDVAININTGGPGRVMAFAKKCAKLKLFMQVSTAYVNGQRQGRIMERPFRIGESINGKHAINGNSTSSVPLLDVKEELDLASRSAQEFGDKKFAREMKDLGLERARKYGWQDTYVFTKAMGEMLLSSVRGDVPVVILRPSVIESTFRDPFPGWIEGNRMMDPVVSYYGKGLLSGFPVDPNGVIDVVPVDMVVNATIAAMAKHGTSGKPEISVYQVASSVVNPLVFGDLGDLIHRHFTKSPCLDTQGRPIQVEPFKFYESMDDFSSHLWRETKSHLSSFRPPSPNGKHSRTVESFCRKAVEQAKHLASIYEPYSFYGGRFDNSGTSSLLESMSEEERKTFYFDVGSIDWTNYICNVHIPGLRTHVMKGRKQTVV</sequence>
<dbReference type="InterPro" id="IPR026055">
    <property type="entry name" value="FAR"/>
</dbReference>
<dbReference type="GO" id="GO:0102965">
    <property type="term" value="F:alcohol-forming long-chain fatty acyl-CoA reductase activity"/>
    <property type="evidence" value="ECO:0007669"/>
    <property type="project" value="UniProtKB-EC"/>
</dbReference>
<keyword evidence="8" id="KW-1185">Reference proteome</keyword>
<comment type="caution">
    <text evidence="7">The sequence shown here is derived from an EMBL/GenBank/DDBJ whole genome shotgun (WGS) entry which is preliminary data.</text>
</comment>
<dbReference type="SUPFAM" id="SSF51735">
    <property type="entry name" value="NAD(P)-binding Rossmann-fold domains"/>
    <property type="match status" value="1"/>
</dbReference>